<dbReference type="RefSeq" id="WP_084052443.1">
    <property type="nucleotide sequence ID" value="NZ_FWWT01000012.1"/>
</dbReference>
<evidence type="ECO:0000313" key="2">
    <source>
        <dbReference type="EMBL" id="SMB85209.1"/>
    </source>
</evidence>
<sequence>MNILSPIEIAYIAGIIDGEGTITLTTHKKGCYPSPTITVASSDYELISWLKKTINAGQIIKKKNYNPDKHKDSWSYVLKYNNVLTLLEYIEPYLVIVNKKKRAELILNEYKKLTPRNGRYSEETLNQKGLFYKKFMELN</sequence>
<organism evidence="2 3">
    <name type="scientific">Desulfonispora thiosulfatigenes DSM 11270</name>
    <dbReference type="NCBI Taxonomy" id="656914"/>
    <lineage>
        <taxon>Bacteria</taxon>
        <taxon>Bacillati</taxon>
        <taxon>Bacillota</taxon>
        <taxon>Clostridia</taxon>
        <taxon>Eubacteriales</taxon>
        <taxon>Peptococcaceae</taxon>
        <taxon>Desulfonispora</taxon>
    </lineage>
</organism>
<dbReference type="InterPro" id="IPR027434">
    <property type="entry name" value="Homing_endonucl"/>
</dbReference>
<reference evidence="2 3" key="1">
    <citation type="submission" date="2017-04" db="EMBL/GenBank/DDBJ databases">
        <authorList>
            <person name="Afonso C.L."/>
            <person name="Miller P.J."/>
            <person name="Scott M.A."/>
            <person name="Spackman E."/>
            <person name="Goraichik I."/>
            <person name="Dimitrov K.M."/>
            <person name="Suarez D.L."/>
            <person name="Swayne D.E."/>
        </authorList>
    </citation>
    <scope>NUCLEOTIDE SEQUENCE [LARGE SCALE GENOMIC DNA]</scope>
    <source>
        <strain evidence="2 3">DSM 11270</strain>
    </source>
</reference>
<dbReference type="AlphaFoldDB" id="A0A1W1UW35"/>
<dbReference type="GO" id="GO:0004519">
    <property type="term" value="F:endonuclease activity"/>
    <property type="evidence" value="ECO:0007669"/>
    <property type="project" value="InterPro"/>
</dbReference>
<dbReference type="EMBL" id="FWWT01000012">
    <property type="protein sequence ID" value="SMB85209.1"/>
    <property type="molecule type" value="Genomic_DNA"/>
</dbReference>
<keyword evidence="3" id="KW-1185">Reference proteome</keyword>
<evidence type="ECO:0000313" key="3">
    <source>
        <dbReference type="Proteomes" id="UP000192731"/>
    </source>
</evidence>
<dbReference type="SUPFAM" id="SSF55608">
    <property type="entry name" value="Homing endonucleases"/>
    <property type="match status" value="1"/>
</dbReference>
<feature type="domain" description="Homing endonuclease LAGLIDADG" evidence="1">
    <location>
        <begin position="12"/>
        <end position="102"/>
    </location>
</feature>
<name>A0A1W1UW35_DESTI</name>
<dbReference type="Gene3D" id="3.10.28.10">
    <property type="entry name" value="Homing endonucleases"/>
    <property type="match status" value="1"/>
</dbReference>
<dbReference type="Proteomes" id="UP000192731">
    <property type="component" value="Unassembled WGS sequence"/>
</dbReference>
<evidence type="ECO:0000259" key="1">
    <source>
        <dbReference type="Pfam" id="PF00961"/>
    </source>
</evidence>
<proteinExistence type="predicted"/>
<dbReference type="InterPro" id="IPR004860">
    <property type="entry name" value="LAGLIDADG_dom"/>
</dbReference>
<accession>A0A1W1UW35</accession>
<protein>
    <submittedName>
        <fullName evidence="2">LAGLIDADG-like domain-containing protein</fullName>
    </submittedName>
</protein>
<gene>
    <name evidence="2" type="ORF">SAMN00017405_1621</name>
</gene>
<dbReference type="OrthoDB" id="5783349at2"/>
<dbReference type="Pfam" id="PF00961">
    <property type="entry name" value="LAGLIDADG_1"/>
    <property type="match status" value="1"/>
</dbReference>